<dbReference type="EMBL" id="FOCX01000013">
    <property type="protein sequence ID" value="SEO50152.1"/>
    <property type="molecule type" value="Genomic_DNA"/>
</dbReference>
<keyword evidence="3" id="KW-1185">Reference proteome</keyword>
<reference evidence="3" key="1">
    <citation type="submission" date="2016-10" db="EMBL/GenBank/DDBJ databases">
        <authorList>
            <person name="Varghese N."/>
            <person name="Submissions S."/>
        </authorList>
    </citation>
    <scope>NUCLEOTIDE SEQUENCE [LARGE SCALE GENOMIC DNA]</scope>
    <source>
        <strain evidence="3">IBRC-M 10043</strain>
    </source>
</reference>
<dbReference type="AlphaFoldDB" id="A0A1H8Q7D0"/>
<dbReference type="RefSeq" id="WP_092661331.1">
    <property type="nucleotide sequence ID" value="NZ_FOCX01000013.1"/>
</dbReference>
<keyword evidence="1" id="KW-0472">Membrane</keyword>
<evidence type="ECO:0000256" key="1">
    <source>
        <dbReference type="SAM" id="Phobius"/>
    </source>
</evidence>
<evidence type="ECO:0000313" key="2">
    <source>
        <dbReference type="EMBL" id="SEO50152.1"/>
    </source>
</evidence>
<name>A0A1H8Q7D0_9EURY</name>
<feature type="transmembrane region" description="Helical" evidence="1">
    <location>
        <begin position="16"/>
        <end position="37"/>
    </location>
</feature>
<dbReference type="OrthoDB" id="375192at2157"/>
<feature type="transmembrane region" description="Helical" evidence="1">
    <location>
        <begin position="114"/>
        <end position="134"/>
    </location>
</feature>
<evidence type="ECO:0000313" key="3">
    <source>
        <dbReference type="Proteomes" id="UP000198775"/>
    </source>
</evidence>
<feature type="transmembrane region" description="Helical" evidence="1">
    <location>
        <begin position="155"/>
        <end position="174"/>
    </location>
</feature>
<proteinExistence type="predicted"/>
<accession>A0A1H8Q7D0</accession>
<dbReference type="Proteomes" id="UP000198775">
    <property type="component" value="Unassembled WGS sequence"/>
</dbReference>
<sequence length="178" mass="18099">MVGSAMVESISRFTSIVLASSRYLAVITLIAGAIYWGTGTNTRRRRRGLGILCGGAGALVVYFALGTVYAVLGFIVAGSGPIPSTSQAMFAPGIRGTQVASQGAEQSLYQAADVLSKVAAIAGQALIAWGAALYGISPSTGRVSRSARTSLKTGVGLILGSMSGIILAFLPAVFPSLL</sequence>
<feature type="transmembrane region" description="Helical" evidence="1">
    <location>
        <begin position="49"/>
        <end position="76"/>
    </location>
</feature>
<protein>
    <submittedName>
        <fullName evidence="2">Uncharacterized protein</fullName>
    </submittedName>
</protein>
<gene>
    <name evidence="2" type="ORF">SAMN05216388_101389</name>
</gene>
<keyword evidence="1" id="KW-0812">Transmembrane</keyword>
<organism evidence="2 3">
    <name type="scientific">Halorientalis persicus</name>
    <dbReference type="NCBI Taxonomy" id="1367881"/>
    <lineage>
        <taxon>Archaea</taxon>
        <taxon>Methanobacteriati</taxon>
        <taxon>Methanobacteriota</taxon>
        <taxon>Stenosarchaea group</taxon>
        <taxon>Halobacteria</taxon>
        <taxon>Halobacteriales</taxon>
        <taxon>Haloarculaceae</taxon>
        <taxon>Halorientalis</taxon>
    </lineage>
</organism>
<keyword evidence="1" id="KW-1133">Transmembrane helix</keyword>